<gene>
    <name evidence="1" type="ORF">RF11_10745</name>
</gene>
<dbReference type="OrthoDB" id="5988470at2759"/>
<dbReference type="EMBL" id="JWZT01002797">
    <property type="protein sequence ID" value="KII68554.1"/>
    <property type="molecule type" value="Genomic_DNA"/>
</dbReference>
<sequence>MLIYGQDLKLPIDLSTGSLNDTGFDGNKPYHVYAQEIKRNLKTTFESVERNLRKSRAYESRYTNGQFVFTKSDSSSKLEPKFDGPYMVVKCRHPVYDIKKVSSIS</sequence>
<keyword evidence="2" id="KW-1185">Reference proteome</keyword>
<organism evidence="1 2">
    <name type="scientific">Thelohanellus kitauei</name>
    <name type="common">Myxosporean</name>
    <dbReference type="NCBI Taxonomy" id="669202"/>
    <lineage>
        <taxon>Eukaryota</taxon>
        <taxon>Metazoa</taxon>
        <taxon>Cnidaria</taxon>
        <taxon>Myxozoa</taxon>
        <taxon>Myxosporea</taxon>
        <taxon>Bivalvulida</taxon>
        <taxon>Platysporina</taxon>
        <taxon>Myxobolidae</taxon>
        <taxon>Thelohanellus</taxon>
    </lineage>
</organism>
<evidence type="ECO:0000313" key="2">
    <source>
        <dbReference type="Proteomes" id="UP000031668"/>
    </source>
</evidence>
<dbReference type="AlphaFoldDB" id="A0A0C2ISZ1"/>
<evidence type="ECO:0000313" key="1">
    <source>
        <dbReference type="EMBL" id="KII68554.1"/>
    </source>
</evidence>
<protein>
    <submittedName>
        <fullName evidence="1">Uncharacterized protein</fullName>
    </submittedName>
</protein>
<accession>A0A0C2ISZ1</accession>
<dbReference type="Proteomes" id="UP000031668">
    <property type="component" value="Unassembled WGS sequence"/>
</dbReference>
<comment type="caution">
    <text evidence="1">The sequence shown here is derived from an EMBL/GenBank/DDBJ whole genome shotgun (WGS) entry which is preliminary data.</text>
</comment>
<reference evidence="1 2" key="1">
    <citation type="journal article" date="2014" name="Genome Biol. Evol.">
        <title>The genome of the myxosporean Thelohanellus kitauei shows adaptations to nutrient acquisition within its fish host.</title>
        <authorList>
            <person name="Yang Y."/>
            <person name="Xiong J."/>
            <person name="Zhou Z."/>
            <person name="Huo F."/>
            <person name="Miao W."/>
            <person name="Ran C."/>
            <person name="Liu Y."/>
            <person name="Zhang J."/>
            <person name="Feng J."/>
            <person name="Wang M."/>
            <person name="Wang M."/>
            <person name="Wang L."/>
            <person name="Yao B."/>
        </authorList>
    </citation>
    <scope>NUCLEOTIDE SEQUENCE [LARGE SCALE GENOMIC DNA]</scope>
    <source>
        <strain evidence="1">Wuqing</strain>
    </source>
</reference>
<name>A0A0C2ISZ1_THEKT</name>
<proteinExistence type="predicted"/>